<reference evidence="2" key="1">
    <citation type="submission" date="2017-06" db="EMBL/GenBank/DDBJ databases">
        <title>Genome analysis of Fimbriiglobus ruber SP5, the first member of the order Planctomycetales with confirmed chitinolytic capability.</title>
        <authorList>
            <person name="Ravin N.V."/>
            <person name="Rakitin A.L."/>
            <person name="Ivanova A.A."/>
            <person name="Beletsky A.V."/>
            <person name="Kulichevskaya I.S."/>
            <person name="Mardanov A.V."/>
            <person name="Dedysh S.N."/>
        </authorList>
    </citation>
    <scope>NUCLEOTIDE SEQUENCE [LARGE SCALE GENOMIC DNA]</scope>
    <source>
        <strain evidence="2">SP5</strain>
    </source>
</reference>
<evidence type="ECO:0000313" key="1">
    <source>
        <dbReference type="EMBL" id="OWK45653.1"/>
    </source>
</evidence>
<gene>
    <name evidence="1" type="ORF">FRUB_01984</name>
</gene>
<proteinExistence type="predicted"/>
<protein>
    <submittedName>
        <fullName evidence="1">Uncharacterized protein</fullName>
    </submittedName>
</protein>
<dbReference type="Proteomes" id="UP000214646">
    <property type="component" value="Unassembled WGS sequence"/>
</dbReference>
<evidence type="ECO:0000313" key="2">
    <source>
        <dbReference type="Proteomes" id="UP000214646"/>
    </source>
</evidence>
<dbReference type="AlphaFoldDB" id="A0A225DXG7"/>
<comment type="caution">
    <text evidence="1">The sequence shown here is derived from an EMBL/GenBank/DDBJ whole genome shotgun (WGS) entry which is preliminary data.</text>
</comment>
<accession>A0A225DXG7</accession>
<dbReference type="EMBL" id="NIDE01000002">
    <property type="protein sequence ID" value="OWK45653.1"/>
    <property type="molecule type" value="Genomic_DNA"/>
</dbReference>
<dbReference type="OrthoDB" id="161328at2"/>
<name>A0A225DXG7_9BACT</name>
<sequence>MEIPVVIESVAGNGYRATGAGGLSVGLTADGATAEEAIDRLADQVRTRVNAGAKLAEVNVTASAAPWKQDAGCLSGEPLYEPWREAMADYRRKLNDDPEAL</sequence>
<organism evidence="1 2">
    <name type="scientific">Fimbriiglobus ruber</name>
    <dbReference type="NCBI Taxonomy" id="1908690"/>
    <lineage>
        <taxon>Bacteria</taxon>
        <taxon>Pseudomonadati</taxon>
        <taxon>Planctomycetota</taxon>
        <taxon>Planctomycetia</taxon>
        <taxon>Gemmatales</taxon>
        <taxon>Gemmataceae</taxon>
        <taxon>Fimbriiglobus</taxon>
    </lineage>
</organism>
<keyword evidence="2" id="KW-1185">Reference proteome</keyword>
<dbReference type="RefSeq" id="WP_088253350.1">
    <property type="nucleotide sequence ID" value="NZ_NIDE01000002.1"/>
</dbReference>